<feature type="transmembrane region" description="Helical" evidence="5">
    <location>
        <begin position="274"/>
        <end position="293"/>
    </location>
</feature>
<name>A0A382GQ00_9ZZZZ</name>
<dbReference type="EMBL" id="UINC01056632">
    <property type="protein sequence ID" value="SVB76885.1"/>
    <property type="molecule type" value="Genomic_DNA"/>
</dbReference>
<dbReference type="Pfam" id="PF00361">
    <property type="entry name" value="Proton_antipo_M"/>
    <property type="match status" value="1"/>
</dbReference>
<sequence length="321" mass="33913">MDYQQLLLALLPDLLVVVALFAALGVDYSRMRGSRLAERYQMACRISAAGLIAGLAVILVQLTQASSFTALASMTDGQLVLNTGTLTLKALLYAMGLGVLPLAKRDQITPQVSEYFALLLLATLGMGFVVTSRNLLGAFVALELVSLSLYAMTVLNQAKRASAEAALKYLTFGAVASGFLLFGLSYLYGATEQLDLTQMTDLKHSPMLLLAYLLIFVGLGFKLALAPFHLWAPDVYQNAPTPVAGWIGSGSKIAAAALLIALLKPVSSTLKDALIPALAALAVLSMVVGNLGALRQTNLKRLLAYSAIANAGYLLVGVVAF</sequence>
<keyword evidence="4 5" id="KW-0472">Membrane</keyword>
<protein>
    <recommendedName>
        <fullName evidence="6">NADH:quinone oxidoreductase/Mrp antiporter transmembrane domain-containing protein</fullName>
    </recommendedName>
</protein>
<gene>
    <name evidence="7" type="ORF">METZ01_LOCUS229739</name>
</gene>
<feature type="transmembrane region" description="Helical" evidence="5">
    <location>
        <begin position="167"/>
        <end position="189"/>
    </location>
</feature>
<evidence type="ECO:0000256" key="5">
    <source>
        <dbReference type="SAM" id="Phobius"/>
    </source>
</evidence>
<feature type="transmembrane region" description="Helical" evidence="5">
    <location>
        <begin position="302"/>
        <end position="320"/>
    </location>
</feature>
<feature type="transmembrane region" description="Helical" evidence="5">
    <location>
        <begin position="79"/>
        <end position="100"/>
    </location>
</feature>
<accession>A0A382GQ00</accession>
<dbReference type="InterPro" id="IPR001750">
    <property type="entry name" value="ND/Mrp_TM"/>
</dbReference>
<feature type="transmembrane region" description="Helical" evidence="5">
    <location>
        <begin position="209"/>
        <end position="231"/>
    </location>
</feature>
<evidence type="ECO:0000259" key="6">
    <source>
        <dbReference type="Pfam" id="PF00361"/>
    </source>
</evidence>
<comment type="subcellular location">
    <subcellularLocation>
        <location evidence="1">Membrane</location>
        <topology evidence="1">Multi-pass membrane protein</topology>
    </subcellularLocation>
</comment>
<keyword evidence="3 5" id="KW-1133">Transmembrane helix</keyword>
<dbReference type="AlphaFoldDB" id="A0A382GQ00"/>
<feature type="transmembrane region" description="Helical" evidence="5">
    <location>
        <begin position="112"/>
        <end position="130"/>
    </location>
</feature>
<keyword evidence="2 5" id="KW-0812">Transmembrane</keyword>
<feature type="transmembrane region" description="Helical" evidence="5">
    <location>
        <begin position="136"/>
        <end position="155"/>
    </location>
</feature>
<organism evidence="7">
    <name type="scientific">marine metagenome</name>
    <dbReference type="NCBI Taxonomy" id="408172"/>
    <lineage>
        <taxon>unclassified sequences</taxon>
        <taxon>metagenomes</taxon>
        <taxon>ecological metagenomes</taxon>
    </lineage>
</organism>
<feature type="transmembrane region" description="Helical" evidence="5">
    <location>
        <begin position="46"/>
        <end position="67"/>
    </location>
</feature>
<feature type="transmembrane region" description="Helical" evidence="5">
    <location>
        <begin position="243"/>
        <end position="262"/>
    </location>
</feature>
<dbReference type="GO" id="GO:0016020">
    <property type="term" value="C:membrane"/>
    <property type="evidence" value="ECO:0007669"/>
    <property type="project" value="UniProtKB-SubCell"/>
</dbReference>
<proteinExistence type="predicted"/>
<dbReference type="PANTHER" id="PTHR22773">
    <property type="entry name" value="NADH DEHYDROGENASE"/>
    <property type="match status" value="1"/>
</dbReference>
<feature type="non-terminal residue" evidence="7">
    <location>
        <position position="321"/>
    </location>
</feature>
<evidence type="ECO:0000256" key="3">
    <source>
        <dbReference type="ARBA" id="ARBA00022989"/>
    </source>
</evidence>
<reference evidence="7" key="1">
    <citation type="submission" date="2018-05" db="EMBL/GenBank/DDBJ databases">
        <authorList>
            <person name="Lanie J.A."/>
            <person name="Ng W.-L."/>
            <person name="Kazmierczak K.M."/>
            <person name="Andrzejewski T.M."/>
            <person name="Davidsen T.M."/>
            <person name="Wayne K.J."/>
            <person name="Tettelin H."/>
            <person name="Glass J.I."/>
            <person name="Rusch D."/>
            <person name="Podicherti R."/>
            <person name="Tsui H.-C.T."/>
            <person name="Winkler M.E."/>
        </authorList>
    </citation>
    <scope>NUCLEOTIDE SEQUENCE</scope>
</reference>
<evidence type="ECO:0000313" key="7">
    <source>
        <dbReference type="EMBL" id="SVB76885.1"/>
    </source>
</evidence>
<feature type="domain" description="NADH:quinone oxidoreductase/Mrp antiporter transmembrane" evidence="6">
    <location>
        <begin position="132"/>
        <end position="320"/>
    </location>
</feature>
<evidence type="ECO:0000256" key="2">
    <source>
        <dbReference type="ARBA" id="ARBA00022692"/>
    </source>
</evidence>
<evidence type="ECO:0000256" key="1">
    <source>
        <dbReference type="ARBA" id="ARBA00004141"/>
    </source>
</evidence>
<feature type="transmembrane region" description="Helical" evidence="5">
    <location>
        <begin position="6"/>
        <end position="26"/>
    </location>
</feature>
<evidence type="ECO:0000256" key="4">
    <source>
        <dbReference type="ARBA" id="ARBA00023136"/>
    </source>
</evidence>